<evidence type="ECO:0008006" key="4">
    <source>
        <dbReference type="Google" id="ProtNLM"/>
    </source>
</evidence>
<feature type="compositionally biased region" description="Polar residues" evidence="1">
    <location>
        <begin position="320"/>
        <end position="333"/>
    </location>
</feature>
<feature type="region of interest" description="Disordered" evidence="1">
    <location>
        <begin position="250"/>
        <end position="337"/>
    </location>
</feature>
<organism evidence="2 3">
    <name type="scientific">Tanacetum coccineum</name>
    <dbReference type="NCBI Taxonomy" id="301880"/>
    <lineage>
        <taxon>Eukaryota</taxon>
        <taxon>Viridiplantae</taxon>
        <taxon>Streptophyta</taxon>
        <taxon>Embryophyta</taxon>
        <taxon>Tracheophyta</taxon>
        <taxon>Spermatophyta</taxon>
        <taxon>Magnoliopsida</taxon>
        <taxon>eudicotyledons</taxon>
        <taxon>Gunneridae</taxon>
        <taxon>Pentapetalae</taxon>
        <taxon>asterids</taxon>
        <taxon>campanulids</taxon>
        <taxon>Asterales</taxon>
        <taxon>Asteraceae</taxon>
        <taxon>Asteroideae</taxon>
        <taxon>Anthemideae</taxon>
        <taxon>Anthemidinae</taxon>
        <taxon>Tanacetum</taxon>
    </lineage>
</organism>
<comment type="caution">
    <text evidence="2">The sequence shown here is derived from an EMBL/GenBank/DDBJ whole genome shotgun (WGS) entry which is preliminary data.</text>
</comment>
<evidence type="ECO:0000313" key="2">
    <source>
        <dbReference type="EMBL" id="GJT01026.1"/>
    </source>
</evidence>
<gene>
    <name evidence="2" type="ORF">Tco_0822195</name>
</gene>
<feature type="compositionally biased region" description="Low complexity" evidence="1">
    <location>
        <begin position="266"/>
        <end position="276"/>
    </location>
</feature>
<feature type="region of interest" description="Disordered" evidence="1">
    <location>
        <begin position="461"/>
        <end position="494"/>
    </location>
</feature>
<evidence type="ECO:0000313" key="3">
    <source>
        <dbReference type="Proteomes" id="UP001151760"/>
    </source>
</evidence>
<dbReference type="Proteomes" id="UP001151760">
    <property type="component" value="Unassembled WGS sequence"/>
</dbReference>
<accession>A0ABQ5AED0</accession>
<sequence>MASMKYCDKHNQVGFLKKPEESTGFAEIVDFLKGSHIRYALTHNPTIHDSLVKQFWQTATASTLADGTLELRATIDTLEYTITEASVRSKLQLADASGISMLPNTEIFEGMGNMGYPADGTFTFWKSHFTPQWRFLVHHILHCMSPKSGGWDQFGSNLATALICLSTGRIYNFSKLIFDGMVANLKSKTKFLMYPRFLQMILEIQTENKHPYLAIVLTKKIFGNMKRGFRGVPRPLLPAMLPVVAVDQSAGQADQAVDQPSPSEPLPSSSHPPVLSATTESEPTPVAEQITHPTSLTPEPDSEPIEHTFEQPSPEHQPLSPRQETEVPQSQDPTHPHVAEERTMTVDDLLQLVPKLITKVDSLETELKQTKLTMGKALVKLVKKVKKMEDVLKRRHVVLPDSEDEDAEISSKQGRNLQEEGLDEMVRNMMKDKSEVFKTPTQGKTSGEEDISPTTLEAAKTLSKVASQRSKSVDKGKRYKRRKESKGKDIDTGFEDISTGFEEVNTGFEKVNTGGLGVSTGSGPVSSARGQREGKAPMIVEETQAPKRTKEQIQQEEASLAEAIRLQTLEEEETAKQVHLDALLAKRMEEEELTKQQKQRKAQNVLGKELPEEDFAKKMVELVNQRKKFFAEERAKARRSKPMTQSLLRNYMMNYLKNQGTWKLTQLKKLSFEEVKEEFDKLVKQVESFVPMNIKATKAQLKRYGEELQTEISKKQRIDDKDVSVEEKVTEVKEEEPVIRIGKRKKQKDRKGINVDKSLYGDSETDEEESVEAMNPTPLDTKSNIVANWKIFQQGERSIYQIIRANGADTVYMSFGAMLKDFTREDLIELYRTMFDPPLNEDAIWSLPLQQKIISWRYYDKCEVHCLTLEACSIYMLADRKYPLSKDACQVMLKMKLLDGKMNEVCYKLLKMIEKQAGVRK</sequence>
<reference evidence="2" key="1">
    <citation type="journal article" date="2022" name="Int. J. Mol. Sci.">
        <title>Draft Genome of Tanacetum Coccineum: Genomic Comparison of Closely Related Tanacetum-Family Plants.</title>
        <authorList>
            <person name="Yamashiro T."/>
            <person name="Shiraishi A."/>
            <person name="Nakayama K."/>
            <person name="Satake H."/>
        </authorList>
    </citation>
    <scope>NUCLEOTIDE SEQUENCE</scope>
</reference>
<name>A0ABQ5AED0_9ASTR</name>
<proteinExistence type="predicted"/>
<evidence type="ECO:0000256" key="1">
    <source>
        <dbReference type="SAM" id="MobiDB-lite"/>
    </source>
</evidence>
<reference evidence="2" key="2">
    <citation type="submission" date="2022-01" db="EMBL/GenBank/DDBJ databases">
        <authorList>
            <person name="Yamashiro T."/>
            <person name="Shiraishi A."/>
            <person name="Satake H."/>
            <person name="Nakayama K."/>
        </authorList>
    </citation>
    <scope>NUCLEOTIDE SEQUENCE</scope>
</reference>
<keyword evidence="3" id="KW-1185">Reference proteome</keyword>
<feature type="region of interest" description="Disordered" evidence="1">
    <location>
        <begin position="757"/>
        <end position="777"/>
    </location>
</feature>
<feature type="region of interest" description="Disordered" evidence="1">
    <location>
        <begin position="515"/>
        <end position="535"/>
    </location>
</feature>
<protein>
    <recommendedName>
        <fullName evidence="4">Synaptobrevin, longin-like domain protein</fullName>
    </recommendedName>
</protein>
<dbReference type="EMBL" id="BQNB010012240">
    <property type="protein sequence ID" value="GJT01026.1"/>
    <property type="molecule type" value="Genomic_DNA"/>
</dbReference>